<proteinExistence type="predicted"/>
<name>A0A7Z0WJW6_9PSEU</name>
<dbReference type="AlphaFoldDB" id="A0A7Z0WJW6"/>
<dbReference type="EMBL" id="MSIF01000010">
    <property type="protein sequence ID" value="OLF09065.1"/>
    <property type="molecule type" value="Genomic_DNA"/>
</dbReference>
<accession>A0A7Z0WJW6</accession>
<comment type="caution">
    <text evidence="1">The sequence shown here is derived from an EMBL/GenBank/DDBJ whole genome shotgun (WGS) entry which is preliminary data.</text>
</comment>
<dbReference type="Proteomes" id="UP000185696">
    <property type="component" value="Unassembled WGS sequence"/>
</dbReference>
<sequence>MTVIVVTACPVGLRGHLTRWLMEISPGVLVGEITARVRSLVWTRVTEMAKTGRAIMVFSADNEQGLDFAVHNHDWTPVDHEGLHLMLRPDGGAPVVRKTGWSDAAKRRRYGRS</sequence>
<organism evidence="1 2">
    <name type="scientific">Actinophytocola xinjiangensis</name>
    <dbReference type="NCBI Taxonomy" id="485602"/>
    <lineage>
        <taxon>Bacteria</taxon>
        <taxon>Bacillati</taxon>
        <taxon>Actinomycetota</taxon>
        <taxon>Actinomycetes</taxon>
        <taxon>Pseudonocardiales</taxon>
        <taxon>Pseudonocardiaceae</taxon>
    </lineage>
</organism>
<dbReference type="Pfam" id="PF09707">
    <property type="entry name" value="Cas_Cas2CT1978"/>
    <property type="match status" value="1"/>
</dbReference>
<evidence type="ECO:0000313" key="2">
    <source>
        <dbReference type="Proteomes" id="UP000185696"/>
    </source>
</evidence>
<dbReference type="RefSeq" id="WP_075134656.1">
    <property type="nucleotide sequence ID" value="NZ_MSIF01000010.1"/>
</dbReference>
<protein>
    <submittedName>
        <fullName evidence="1">Type I-E CRISPR-associated endoribonuclease Cas2</fullName>
    </submittedName>
</protein>
<dbReference type="CDD" id="cd09755">
    <property type="entry name" value="Cas2_I-E"/>
    <property type="match status" value="1"/>
</dbReference>
<dbReference type="NCBIfam" id="TIGR01873">
    <property type="entry name" value="cas_CT1978"/>
    <property type="match status" value="1"/>
</dbReference>
<gene>
    <name evidence="1" type="ORF">BLA60_21000</name>
</gene>
<keyword evidence="2" id="KW-1185">Reference proteome</keyword>
<reference evidence="1 2" key="1">
    <citation type="submission" date="2016-12" db="EMBL/GenBank/DDBJ databases">
        <title>The draft genome sequence of Actinophytocola xinjiangensis.</title>
        <authorList>
            <person name="Wang W."/>
            <person name="Yuan L."/>
        </authorList>
    </citation>
    <scope>NUCLEOTIDE SEQUENCE [LARGE SCALE GENOMIC DNA]</scope>
    <source>
        <strain evidence="1 2">CGMCC 4.4663</strain>
    </source>
</reference>
<dbReference type="OrthoDB" id="8527479at2"/>
<dbReference type="Gene3D" id="3.30.70.240">
    <property type="match status" value="1"/>
</dbReference>
<evidence type="ECO:0000313" key="1">
    <source>
        <dbReference type="EMBL" id="OLF09065.1"/>
    </source>
</evidence>
<dbReference type="InterPro" id="IPR010152">
    <property type="entry name" value="CRISPR-assoc_prot_Cas2_sub"/>
</dbReference>